<evidence type="ECO:0000256" key="3">
    <source>
        <dbReference type="ARBA" id="ARBA00023274"/>
    </source>
</evidence>
<organism evidence="9 10">
    <name type="scientific">Candidatus Colwellbacteria bacterium RIFCSPHIGHO2_02_FULL_43_15</name>
    <dbReference type="NCBI Taxonomy" id="1797686"/>
    <lineage>
        <taxon>Bacteria</taxon>
        <taxon>Candidatus Colwelliibacteriota</taxon>
    </lineage>
</organism>
<dbReference type="GO" id="GO:0006412">
    <property type="term" value="P:translation"/>
    <property type="evidence" value="ECO:0007669"/>
    <property type="project" value="InterPro"/>
</dbReference>
<dbReference type="PANTHER" id="PTHR48277">
    <property type="entry name" value="MITOCHONDRIAL RIBOSOMAL PROTEIN S5"/>
    <property type="match status" value="1"/>
</dbReference>
<evidence type="ECO:0000313" key="10">
    <source>
        <dbReference type="Proteomes" id="UP000178651"/>
    </source>
</evidence>
<dbReference type="EMBL" id="MHIU01000042">
    <property type="protein sequence ID" value="OGY57236.1"/>
    <property type="molecule type" value="Genomic_DNA"/>
</dbReference>
<dbReference type="PROSITE" id="PS00585">
    <property type="entry name" value="RIBOSOMAL_S5"/>
    <property type="match status" value="1"/>
</dbReference>
<gene>
    <name evidence="9" type="ORF">A3D47_00050</name>
</gene>
<dbReference type="Proteomes" id="UP000178651">
    <property type="component" value="Unassembled WGS sequence"/>
</dbReference>
<dbReference type="PROSITE" id="PS50881">
    <property type="entry name" value="S5_DSRBD"/>
    <property type="match status" value="1"/>
</dbReference>
<evidence type="ECO:0000256" key="2">
    <source>
        <dbReference type="ARBA" id="ARBA00022980"/>
    </source>
</evidence>
<dbReference type="GO" id="GO:0003735">
    <property type="term" value="F:structural constituent of ribosome"/>
    <property type="evidence" value="ECO:0007669"/>
    <property type="project" value="UniProtKB-UniRule"/>
</dbReference>
<evidence type="ECO:0000259" key="8">
    <source>
        <dbReference type="PROSITE" id="PS50881"/>
    </source>
</evidence>
<reference evidence="9 10" key="1">
    <citation type="journal article" date="2016" name="Nat. Commun.">
        <title>Thousands of microbial genomes shed light on interconnected biogeochemical processes in an aquifer system.</title>
        <authorList>
            <person name="Anantharaman K."/>
            <person name="Brown C.T."/>
            <person name="Hug L.A."/>
            <person name="Sharon I."/>
            <person name="Castelle C.J."/>
            <person name="Probst A.J."/>
            <person name="Thomas B.C."/>
            <person name="Singh A."/>
            <person name="Wilkins M.J."/>
            <person name="Karaoz U."/>
            <person name="Brodie E.L."/>
            <person name="Williams K.H."/>
            <person name="Hubbard S.S."/>
            <person name="Banfield J.F."/>
        </authorList>
    </citation>
    <scope>NUCLEOTIDE SEQUENCE [LARGE SCALE GENOMIC DNA]</scope>
</reference>
<evidence type="ECO:0000256" key="4">
    <source>
        <dbReference type="ARBA" id="ARBA00035255"/>
    </source>
</evidence>
<evidence type="ECO:0000256" key="7">
    <source>
        <dbReference type="RuleBase" id="RU003823"/>
    </source>
</evidence>
<evidence type="ECO:0000313" key="9">
    <source>
        <dbReference type="EMBL" id="OGY57236.1"/>
    </source>
</evidence>
<dbReference type="Pfam" id="PF03719">
    <property type="entry name" value="Ribosomal_S5_C"/>
    <property type="match status" value="1"/>
</dbReference>
<name>A0A1G1YZQ5_9BACT</name>
<evidence type="ECO:0000256" key="1">
    <source>
        <dbReference type="ARBA" id="ARBA00008945"/>
    </source>
</evidence>
<dbReference type="Gene3D" id="3.30.160.20">
    <property type="match status" value="1"/>
</dbReference>
<dbReference type="PANTHER" id="PTHR48277:SF1">
    <property type="entry name" value="MITOCHONDRIAL RIBOSOMAL PROTEIN S5"/>
    <property type="match status" value="1"/>
</dbReference>
<dbReference type="InterPro" id="IPR000851">
    <property type="entry name" value="Ribosomal_uS5"/>
</dbReference>
<dbReference type="GO" id="GO:0005737">
    <property type="term" value="C:cytoplasm"/>
    <property type="evidence" value="ECO:0007669"/>
    <property type="project" value="UniProtKB-ARBA"/>
</dbReference>
<proteinExistence type="inferred from homology"/>
<feature type="domain" description="S5 DRBM" evidence="8">
    <location>
        <begin position="10"/>
        <end position="73"/>
    </location>
</feature>
<dbReference type="Pfam" id="PF00333">
    <property type="entry name" value="Ribosomal_S5"/>
    <property type="match status" value="1"/>
</dbReference>
<dbReference type="GO" id="GO:0005840">
    <property type="term" value="C:ribosome"/>
    <property type="evidence" value="ECO:0007669"/>
    <property type="project" value="UniProtKB-KW"/>
</dbReference>
<dbReference type="InterPro" id="IPR014721">
    <property type="entry name" value="Ribsml_uS5_D2-typ_fold_subgr"/>
</dbReference>
<dbReference type="InterPro" id="IPR020568">
    <property type="entry name" value="Ribosomal_Su5_D2-typ_SF"/>
</dbReference>
<dbReference type="InterPro" id="IPR018192">
    <property type="entry name" value="Ribosomal_uS5_N_CS"/>
</dbReference>
<dbReference type="SUPFAM" id="SSF54768">
    <property type="entry name" value="dsRNA-binding domain-like"/>
    <property type="match status" value="1"/>
</dbReference>
<protein>
    <recommendedName>
        <fullName evidence="4">Small ribosomal subunit protein uS5</fullName>
    </recommendedName>
    <alternativeName>
        <fullName evidence="5">30S ribosomal protein S5</fullName>
    </alternativeName>
</protein>
<dbReference type="GO" id="GO:1990904">
    <property type="term" value="C:ribonucleoprotein complex"/>
    <property type="evidence" value="ECO:0007669"/>
    <property type="project" value="UniProtKB-UniRule"/>
</dbReference>
<evidence type="ECO:0000256" key="6">
    <source>
        <dbReference type="PROSITE-ProRule" id="PRU00268"/>
    </source>
</evidence>
<dbReference type="Gene3D" id="3.30.230.10">
    <property type="match status" value="1"/>
</dbReference>
<dbReference type="InterPro" id="IPR005324">
    <property type="entry name" value="Ribosomal_uS5_C"/>
</dbReference>
<accession>A0A1G1YZQ5</accession>
<sequence length="152" mass="16500">MERRFKKDNLEEAVLDLRRVTRVMAGGKRMRFRATMVVGDLKGKVGVGVAKGLDVEQAITKARSKAQKNMIEVKMKDKSIPHEVWAKFGAAEVLIKPAVPGHGLVAGGSPRIVLKLAGIQDVTAKCLGTTKNKLNFAISTINALNKLKPAKN</sequence>
<evidence type="ECO:0000256" key="5">
    <source>
        <dbReference type="ARBA" id="ARBA00035519"/>
    </source>
</evidence>
<dbReference type="FunFam" id="3.30.230.10:FF:000002">
    <property type="entry name" value="30S ribosomal protein S5"/>
    <property type="match status" value="1"/>
</dbReference>
<comment type="similarity">
    <text evidence="1 7">Belongs to the universal ribosomal protein uS5 family.</text>
</comment>
<dbReference type="AlphaFoldDB" id="A0A1G1YZQ5"/>
<dbReference type="GO" id="GO:0003723">
    <property type="term" value="F:RNA binding"/>
    <property type="evidence" value="ECO:0007669"/>
    <property type="project" value="InterPro"/>
</dbReference>
<keyword evidence="3 6" id="KW-0687">Ribonucleoprotein</keyword>
<dbReference type="SUPFAM" id="SSF54211">
    <property type="entry name" value="Ribosomal protein S5 domain 2-like"/>
    <property type="match status" value="1"/>
</dbReference>
<keyword evidence="2 6" id="KW-0689">Ribosomal protein</keyword>
<comment type="caution">
    <text evidence="9">The sequence shown here is derived from an EMBL/GenBank/DDBJ whole genome shotgun (WGS) entry which is preliminary data.</text>
</comment>
<dbReference type="InterPro" id="IPR013810">
    <property type="entry name" value="Ribosomal_uS5_N"/>
</dbReference>